<evidence type="ECO:0000256" key="1">
    <source>
        <dbReference type="SAM" id="MobiDB-lite"/>
    </source>
</evidence>
<sequence length="401" mass="43680">MLFARLRDRTLNFVKVCSVSIFLKHVDNSEIRFFQLPVIWHYCTFFRTDSKKRNCCTPSHRSISSSNVSLHLGQVTFPVSSGKPLNGICPAEVVQDTAQNLNEGSIPQPVANRPADRFDHHPTLIDSRLKKLHCLHSATTNNNDAILLPGQVSFPVSSGPIPQPFVIRRLDHFDDHFTVDGTLHMKRSRRQSTTNNNDALLLPGQTTFPVSSGKPLNGICPAEVVEDTAPSLNESPLFQCNNTNTNFNHGETSCNGASSGGYHSVALPASSGKFNSGICPAEAGKDTAPYLSLSKDDLALVFGDYNQSKLVWNLSSNEPPSIDVIRSSISASCSALLDGFSLHGLVQINQVLNRNNRLLDLLLVNESALSECSIGETTEPLITLDADHPALEVCVNLSIPL</sequence>
<reference evidence="3" key="1">
    <citation type="journal article" date="2015" name="Proc. Natl. Acad. Sci. U.S.A.">
        <title>Genome sequence of the Asian Tiger mosquito, Aedes albopictus, reveals insights into its biology, genetics, and evolution.</title>
        <authorList>
            <person name="Chen X.G."/>
            <person name="Jiang X."/>
            <person name="Gu J."/>
            <person name="Xu M."/>
            <person name="Wu Y."/>
            <person name="Deng Y."/>
            <person name="Zhang C."/>
            <person name="Bonizzoni M."/>
            <person name="Dermauw W."/>
            <person name="Vontas J."/>
            <person name="Armbruster P."/>
            <person name="Huang X."/>
            <person name="Yang Y."/>
            <person name="Zhang H."/>
            <person name="He W."/>
            <person name="Peng H."/>
            <person name="Liu Y."/>
            <person name="Wu K."/>
            <person name="Chen J."/>
            <person name="Lirakis M."/>
            <person name="Topalis P."/>
            <person name="Van Leeuwen T."/>
            <person name="Hall A.B."/>
            <person name="Jiang X."/>
            <person name="Thorpe C."/>
            <person name="Mueller R.L."/>
            <person name="Sun C."/>
            <person name="Waterhouse R.M."/>
            <person name="Yan G."/>
            <person name="Tu Z.J."/>
            <person name="Fang X."/>
            <person name="James A.A."/>
        </authorList>
    </citation>
    <scope>NUCLEOTIDE SEQUENCE [LARGE SCALE GENOMIC DNA]</scope>
    <source>
        <strain evidence="3">Foshan</strain>
    </source>
</reference>
<evidence type="ECO:0000313" key="2">
    <source>
        <dbReference type="EnsemblMetazoa" id="AALFPA23_011716.P16641"/>
    </source>
</evidence>
<evidence type="ECO:0000313" key="3">
    <source>
        <dbReference type="Proteomes" id="UP000069940"/>
    </source>
</evidence>
<name>A0ABM1YSA0_AEDAL</name>
<feature type="compositionally biased region" description="Polar residues" evidence="1">
    <location>
        <begin position="191"/>
        <end position="206"/>
    </location>
</feature>
<dbReference type="RefSeq" id="XP_062713488.1">
    <property type="nucleotide sequence ID" value="XM_062857504.1"/>
</dbReference>
<accession>A0ABM1YSA0</accession>
<organism evidence="2 3">
    <name type="scientific">Aedes albopictus</name>
    <name type="common">Asian tiger mosquito</name>
    <name type="synonym">Stegomyia albopicta</name>
    <dbReference type="NCBI Taxonomy" id="7160"/>
    <lineage>
        <taxon>Eukaryota</taxon>
        <taxon>Metazoa</taxon>
        <taxon>Ecdysozoa</taxon>
        <taxon>Arthropoda</taxon>
        <taxon>Hexapoda</taxon>
        <taxon>Insecta</taxon>
        <taxon>Pterygota</taxon>
        <taxon>Neoptera</taxon>
        <taxon>Endopterygota</taxon>
        <taxon>Diptera</taxon>
        <taxon>Nematocera</taxon>
        <taxon>Culicoidea</taxon>
        <taxon>Culicidae</taxon>
        <taxon>Culicinae</taxon>
        <taxon>Aedini</taxon>
        <taxon>Aedes</taxon>
        <taxon>Stegomyia</taxon>
    </lineage>
</organism>
<feature type="region of interest" description="Disordered" evidence="1">
    <location>
        <begin position="187"/>
        <end position="206"/>
    </location>
</feature>
<dbReference type="GeneID" id="134290376"/>
<keyword evidence="3" id="KW-1185">Reference proteome</keyword>
<dbReference type="EnsemblMetazoa" id="AALFPA23_011716.R16641">
    <property type="protein sequence ID" value="AALFPA23_011716.P16641"/>
    <property type="gene ID" value="AALFPA23_011716"/>
</dbReference>
<protein>
    <submittedName>
        <fullName evidence="2">Uncharacterized protein</fullName>
    </submittedName>
</protein>
<reference evidence="2" key="2">
    <citation type="submission" date="2025-05" db="UniProtKB">
        <authorList>
            <consortium name="EnsemblMetazoa"/>
        </authorList>
    </citation>
    <scope>IDENTIFICATION</scope>
    <source>
        <strain evidence="2">Foshan</strain>
    </source>
</reference>
<proteinExistence type="predicted"/>
<dbReference type="Proteomes" id="UP000069940">
    <property type="component" value="Unassembled WGS sequence"/>
</dbReference>